<proteinExistence type="predicted"/>
<evidence type="ECO:0000313" key="1">
    <source>
        <dbReference type="EMBL" id="CAL1586884.1"/>
    </source>
</evidence>
<dbReference type="Proteomes" id="UP001497482">
    <property type="component" value="Chromosome 17"/>
</dbReference>
<evidence type="ECO:0000313" key="2">
    <source>
        <dbReference type="Proteomes" id="UP001497482"/>
    </source>
</evidence>
<dbReference type="EMBL" id="OZ035839">
    <property type="protein sequence ID" value="CAL1586884.1"/>
    <property type="molecule type" value="Genomic_DNA"/>
</dbReference>
<protein>
    <submittedName>
        <fullName evidence="1">Uncharacterized protein</fullName>
    </submittedName>
</protein>
<gene>
    <name evidence="1" type="ORF">KC01_LOCUS16865</name>
</gene>
<accession>A0AAV2KHA3</accession>
<dbReference type="AlphaFoldDB" id="A0AAV2KHA3"/>
<keyword evidence="2" id="KW-1185">Reference proteome</keyword>
<name>A0AAV2KHA3_KNICA</name>
<reference evidence="1 2" key="1">
    <citation type="submission" date="2024-04" db="EMBL/GenBank/DDBJ databases">
        <authorList>
            <person name="Waldvogel A.-M."/>
            <person name="Schoenle A."/>
        </authorList>
    </citation>
    <scope>NUCLEOTIDE SEQUENCE [LARGE SCALE GENOMIC DNA]</scope>
</reference>
<organism evidence="1 2">
    <name type="scientific">Knipowitschia caucasica</name>
    <name type="common">Caucasian dwarf goby</name>
    <name type="synonym">Pomatoschistus caucasicus</name>
    <dbReference type="NCBI Taxonomy" id="637954"/>
    <lineage>
        <taxon>Eukaryota</taxon>
        <taxon>Metazoa</taxon>
        <taxon>Chordata</taxon>
        <taxon>Craniata</taxon>
        <taxon>Vertebrata</taxon>
        <taxon>Euteleostomi</taxon>
        <taxon>Actinopterygii</taxon>
        <taxon>Neopterygii</taxon>
        <taxon>Teleostei</taxon>
        <taxon>Neoteleostei</taxon>
        <taxon>Acanthomorphata</taxon>
        <taxon>Gobiaria</taxon>
        <taxon>Gobiiformes</taxon>
        <taxon>Gobioidei</taxon>
        <taxon>Gobiidae</taxon>
        <taxon>Gobiinae</taxon>
        <taxon>Knipowitschia</taxon>
    </lineage>
</organism>
<sequence length="136" mass="15938">MMNYICGVKWNDIHRFKLTNHETDVKVFEINPQEGLEVDYSLSIIPLPASKTLSFRFSSLFYEIIGLFFLRKPFSHIHAVCSVQSSVSEDVDYEVRYDLEQVEGILKKLSITRTVLLTGSWVRLLRDKRWKPDLQL</sequence>